<sequence>MVRQMFAALTLLLITGCCKAQNTGCNNIKNKERTTERFDSTRYYTHKQRTEYVFEDSIKGRVRQFGGENGSEFVEYARKDHELFGTYKEYYNKTKTLKKVGRYYYNKFNIGLWKRYDENGYLIETIDKDAPYTNYPWEKVMNFIKEQLKLDLFDKGVSINRYIAKDHNIPVWFITWNPCDGKIHFVKINANTGQVIEQGANEIIK</sequence>
<dbReference type="EMBL" id="JABZSQ010000018">
    <property type="protein sequence ID" value="MBF1414320.1"/>
    <property type="molecule type" value="Genomic_DNA"/>
</dbReference>
<evidence type="ECO:0000256" key="1">
    <source>
        <dbReference type="SAM" id="SignalP"/>
    </source>
</evidence>
<name>A0A930HXN3_9BACT</name>
<dbReference type="AlphaFoldDB" id="A0A930HXN3"/>
<feature type="chain" id="PRO_5037325662" description="PepSY domain-containing protein" evidence="1">
    <location>
        <begin position="21"/>
        <end position="205"/>
    </location>
</feature>
<proteinExistence type="predicted"/>
<organism evidence="2 3">
    <name type="scientific">Prevotella histicola</name>
    <dbReference type="NCBI Taxonomy" id="470565"/>
    <lineage>
        <taxon>Bacteria</taxon>
        <taxon>Pseudomonadati</taxon>
        <taxon>Bacteroidota</taxon>
        <taxon>Bacteroidia</taxon>
        <taxon>Bacteroidales</taxon>
        <taxon>Prevotellaceae</taxon>
        <taxon>Prevotella</taxon>
    </lineage>
</organism>
<gene>
    <name evidence="2" type="ORF">HXN33_01945</name>
</gene>
<dbReference type="Proteomes" id="UP000757461">
    <property type="component" value="Unassembled WGS sequence"/>
</dbReference>
<reference evidence="2" key="1">
    <citation type="submission" date="2020-04" db="EMBL/GenBank/DDBJ databases">
        <title>Deep metagenomics examines the oral microbiome during advanced dental caries in children, revealing novel taxa and co-occurrences with host molecules.</title>
        <authorList>
            <person name="Baker J.L."/>
            <person name="Morton J.T."/>
            <person name="Dinis M."/>
            <person name="Alvarez R."/>
            <person name="Tran N.C."/>
            <person name="Knight R."/>
            <person name="Edlund A."/>
        </authorList>
    </citation>
    <scope>NUCLEOTIDE SEQUENCE</scope>
    <source>
        <strain evidence="2">JCVI_25_bin.9</strain>
    </source>
</reference>
<keyword evidence="1" id="KW-0732">Signal</keyword>
<comment type="caution">
    <text evidence="2">The sequence shown here is derived from an EMBL/GenBank/DDBJ whole genome shotgun (WGS) entry which is preliminary data.</text>
</comment>
<feature type="signal peptide" evidence="1">
    <location>
        <begin position="1"/>
        <end position="20"/>
    </location>
</feature>
<protein>
    <recommendedName>
        <fullName evidence="4">PepSY domain-containing protein</fullName>
    </recommendedName>
</protein>
<evidence type="ECO:0000313" key="3">
    <source>
        <dbReference type="Proteomes" id="UP000757461"/>
    </source>
</evidence>
<dbReference type="PROSITE" id="PS51257">
    <property type="entry name" value="PROKAR_LIPOPROTEIN"/>
    <property type="match status" value="1"/>
</dbReference>
<evidence type="ECO:0008006" key="4">
    <source>
        <dbReference type="Google" id="ProtNLM"/>
    </source>
</evidence>
<accession>A0A930HXN3</accession>
<evidence type="ECO:0000313" key="2">
    <source>
        <dbReference type="EMBL" id="MBF1414320.1"/>
    </source>
</evidence>